<evidence type="ECO:0000313" key="12">
    <source>
        <dbReference type="Proteomes" id="UP000319783"/>
    </source>
</evidence>
<evidence type="ECO:0000313" key="11">
    <source>
        <dbReference type="EMBL" id="TLD42137.1"/>
    </source>
</evidence>
<keyword evidence="4 7" id="KW-0808">Transferase</keyword>
<dbReference type="InterPro" id="IPR006222">
    <property type="entry name" value="GCVT_N"/>
</dbReference>
<dbReference type="EMBL" id="SULG01000027">
    <property type="protein sequence ID" value="TLD42137.1"/>
    <property type="molecule type" value="Genomic_DNA"/>
</dbReference>
<dbReference type="PANTHER" id="PTHR43757">
    <property type="entry name" value="AMINOMETHYLTRANSFERASE"/>
    <property type="match status" value="1"/>
</dbReference>
<proteinExistence type="inferred from homology"/>
<evidence type="ECO:0000256" key="2">
    <source>
        <dbReference type="ARBA" id="ARBA00012616"/>
    </source>
</evidence>
<dbReference type="InterPro" id="IPR028896">
    <property type="entry name" value="GcvT/YgfZ/DmdA"/>
</dbReference>
<name>A0A533QBM9_9BACT</name>
<sequence>MKKTPLYDTHLKLNGTMVSFHDYSMPLHYSSIINEHLCVRENAGLFDVSHMGRFEISGDKALPFIQHVITNNVVRLADKQALYTPLCNEQGGIIDDILVYKWHDKSLMLVVNCGNREKDFLWLQKQATNYQPLEMKDVTDYVSLISFQGPLSCRMLEATLSYKLDHLRRFSFDNFLWNDTRIVISRTGYTGEDGFEIFVNAKQAVKLWDLLLEKNKQNGLNPIGLGARDTLRLEACLLLYGNDMDETITPLETIIGWTVKFDKGDFIGREALSRQKEKGIGRKMVGFEMTDRGIPRHGYPVLKGNESVGKVTSGSFSPSTHKNVGLCFIKTQYAKTGEAFQIQIRNNNYNARVVKIPFYRSIKKEGK</sequence>
<evidence type="ECO:0000256" key="7">
    <source>
        <dbReference type="HAMAP-Rule" id="MF_00259"/>
    </source>
</evidence>
<feature type="domain" description="GCVT N-terminal" evidence="9">
    <location>
        <begin position="6"/>
        <end position="263"/>
    </location>
</feature>
<gene>
    <name evidence="7" type="primary">gcvT</name>
    <name evidence="11" type="ORF">JETT_1617</name>
</gene>
<dbReference type="GO" id="GO:0005960">
    <property type="term" value="C:glycine cleavage complex"/>
    <property type="evidence" value="ECO:0007669"/>
    <property type="project" value="InterPro"/>
</dbReference>
<evidence type="ECO:0000256" key="4">
    <source>
        <dbReference type="ARBA" id="ARBA00022679"/>
    </source>
</evidence>
<dbReference type="SUPFAM" id="SSF101790">
    <property type="entry name" value="Aminomethyltransferase beta-barrel domain"/>
    <property type="match status" value="1"/>
</dbReference>
<dbReference type="PANTHER" id="PTHR43757:SF2">
    <property type="entry name" value="AMINOMETHYLTRANSFERASE, MITOCHONDRIAL"/>
    <property type="match status" value="1"/>
</dbReference>
<comment type="similarity">
    <text evidence="1 7">Belongs to the GcvT family.</text>
</comment>
<feature type="domain" description="Aminomethyltransferase C-terminal" evidence="10">
    <location>
        <begin position="282"/>
        <end position="359"/>
    </location>
</feature>
<dbReference type="GO" id="GO:0032259">
    <property type="term" value="P:methylation"/>
    <property type="evidence" value="ECO:0007669"/>
    <property type="project" value="UniProtKB-KW"/>
</dbReference>
<dbReference type="Gene3D" id="3.30.70.1400">
    <property type="entry name" value="Aminomethyltransferase beta-barrel domains"/>
    <property type="match status" value="1"/>
</dbReference>
<dbReference type="InterPro" id="IPR013977">
    <property type="entry name" value="GcvT_C"/>
</dbReference>
<dbReference type="EC" id="2.1.2.10" evidence="2 7"/>
<dbReference type="AlphaFoldDB" id="A0A533QBM9"/>
<evidence type="ECO:0000256" key="8">
    <source>
        <dbReference type="PIRSR" id="PIRSR006487-1"/>
    </source>
</evidence>
<evidence type="ECO:0000256" key="6">
    <source>
        <dbReference type="ARBA" id="ARBA00047665"/>
    </source>
</evidence>
<comment type="caution">
    <text evidence="11">The sequence shown here is derived from an EMBL/GenBank/DDBJ whole genome shotgun (WGS) entry which is preliminary data.</text>
</comment>
<dbReference type="InterPro" id="IPR027266">
    <property type="entry name" value="TrmE/GcvT-like"/>
</dbReference>
<dbReference type="Gene3D" id="3.30.1360.120">
    <property type="entry name" value="Probable tRNA modification gtpase trme, domain 1"/>
    <property type="match status" value="1"/>
</dbReference>
<dbReference type="HAMAP" id="MF_00259">
    <property type="entry name" value="GcvT"/>
    <property type="match status" value="1"/>
</dbReference>
<dbReference type="NCBIfam" id="NF001567">
    <property type="entry name" value="PRK00389.1"/>
    <property type="match status" value="1"/>
</dbReference>
<dbReference type="Pfam" id="PF08669">
    <property type="entry name" value="GCV_T_C"/>
    <property type="match status" value="1"/>
</dbReference>
<dbReference type="Pfam" id="PF01571">
    <property type="entry name" value="GCV_T"/>
    <property type="match status" value="1"/>
</dbReference>
<dbReference type="GO" id="GO:0004047">
    <property type="term" value="F:aminomethyltransferase activity"/>
    <property type="evidence" value="ECO:0007669"/>
    <property type="project" value="UniProtKB-UniRule"/>
</dbReference>
<dbReference type="GO" id="GO:0008168">
    <property type="term" value="F:methyltransferase activity"/>
    <property type="evidence" value="ECO:0007669"/>
    <property type="project" value="UniProtKB-KW"/>
</dbReference>
<evidence type="ECO:0000256" key="5">
    <source>
        <dbReference type="ARBA" id="ARBA00031395"/>
    </source>
</evidence>
<dbReference type="PIRSF" id="PIRSF006487">
    <property type="entry name" value="GcvT"/>
    <property type="match status" value="1"/>
</dbReference>
<dbReference type="InterPro" id="IPR029043">
    <property type="entry name" value="GcvT/YgfZ_C"/>
</dbReference>
<comment type="subunit">
    <text evidence="7">The glycine cleavage system is composed of four proteins: P, T, L and H.</text>
</comment>
<keyword evidence="11" id="KW-0489">Methyltransferase</keyword>
<evidence type="ECO:0000259" key="9">
    <source>
        <dbReference type="Pfam" id="PF01571"/>
    </source>
</evidence>
<organism evidence="11 12">
    <name type="scientific">Candidatus Jettenia ecosi</name>
    <dbReference type="NCBI Taxonomy" id="2494326"/>
    <lineage>
        <taxon>Bacteria</taxon>
        <taxon>Pseudomonadati</taxon>
        <taxon>Planctomycetota</taxon>
        <taxon>Candidatus Brocadiia</taxon>
        <taxon>Candidatus Brocadiales</taxon>
        <taxon>Candidatus Brocadiaceae</taxon>
        <taxon>Candidatus Jettenia</taxon>
    </lineage>
</organism>
<dbReference type="FunFam" id="3.30.70.1400:FF:000001">
    <property type="entry name" value="Aminomethyltransferase"/>
    <property type="match status" value="1"/>
</dbReference>
<comment type="catalytic activity">
    <reaction evidence="6 7">
        <text>N(6)-[(R)-S(8)-aminomethyldihydrolipoyl]-L-lysyl-[protein] + (6S)-5,6,7,8-tetrahydrofolate = N(6)-[(R)-dihydrolipoyl]-L-lysyl-[protein] + (6R)-5,10-methylene-5,6,7,8-tetrahydrofolate + NH4(+)</text>
        <dbReference type="Rhea" id="RHEA:16945"/>
        <dbReference type="Rhea" id="RHEA-COMP:10475"/>
        <dbReference type="Rhea" id="RHEA-COMP:10492"/>
        <dbReference type="ChEBI" id="CHEBI:15636"/>
        <dbReference type="ChEBI" id="CHEBI:28938"/>
        <dbReference type="ChEBI" id="CHEBI:57453"/>
        <dbReference type="ChEBI" id="CHEBI:83100"/>
        <dbReference type="ChEBI" id="CHEBI:83143"/>
        <dbReference type="EC" id="2.1.2.10"/>
    </reaction>
</comment>
<evidence type="ECO:0000256" key="3">
    <source>
        <dbReference type="ARBA" id="ARBA00022576"/>
    </source>
</evidence>
<dbReference type="GO" id="GO:0005829">
    <property type="term" value="C:cytosol"/>
    <property type="evidence" value="ECO:0007669"/>
    <property type="project" value="TreeGrafter"/>
</dbReference>
<dbReference type="FunFam" id="4.10.1250.10:FF:000001">
    <property type="entry name" value="Aminomethyltransferase"/>
    <property type="match status" value="1"/>
</dbReference>
<evidence type="ECO:0000259" key="10">
    <source>
        <dbReference type="Pfam" id="PF08669"/>
    </source>
</evidence>
<comment type="function">
    <text evidence="7">The glycine cleavage system catalyzes the degradation of glycine.</text>
</comment>
<dbReference type="Gene3D" id="2.40.30.110">
    <property type="entry name" value="Aminomethyltransferase beta-barrel domains"/>
    <property type="match status" value="1"/>
</dbReference>
<reference evidence="11 12" key="1">
    <citation type="submission" date="2019-04" db="EMBL/GenBank/DDBJ databases">
        <title>Genome of a novel bacterium Candidatus Jettenia ecosi reconstructed from metagenome of an anammox bioreactor.</title>
        <authorList>
            <person name="Mardanov A.V."/>
            <person name="Beletsky A.V."/>
            <person name="Ravin N.V."/>
            <person name="Botchkova E.A."/>
            <person name="Litti Y.V."/>
            <person name="Nozhevnikova A.N."/>
        </authorList>
    </citation>
    <scope>NUCLEOTIDE SEQUENCE [LARGE SCALE GENOMIC DNA]</scope>
    <source>
        <strain evidence="11">J2</strain>
    </source>
</reference>
<dbReference type="InterPro" id="IPR006223">
    <property type="entry name" value="GcvT"/>
</dbReference>
<dbReference type="FunFam" id="2.40.30.110:FF:000003">
    <property type="entry name" value="Aminomethyltransferase"/>
    <property type="match status" value="1"/>
</dbReference>
<feature type="binding site" evidence="8">
    <location>
        <position position="196"/>
    </location>
    <ligand>
        <name>substrate</name>
    </ligand>
</feature>
<keyword evidence="3 7" id="KW-0032">Aminotransferase</keyword>
<evidence type="ECO:0000256" key="1">
    <source>
        <dbReference type="ARBA" id="ARBA00008609"/>
    </source>
</evidence>
<protein>
    <recommendedName>
        <fullName evidence="2 7">Aminomethyltransferase</fullName>
        <ecNumber evidence="2 7">2.1.2.10</ecNumber>
    </recommendedName>
    <alternativeName>
        <fullName evidence="5 7">Glycine cleavage system T protein</fullName>
    </alternativeName>
</protein>
<dbReference type="SUPFAM" id="SSF103025">
    <property type="entry name" value="Folate-binding domain"/>
    <property type="match status" value="1"/>
</dbReference>
<accession>A0A533QBM9</accession>
<dbReference type="NCBIfam" id="TIGR00528">
    <property type="entry name" value="gcvT"/>
    <property type="match status" value="1"/>
</dbReference>
<dbReference type="Gene3D" id="4.10.1250.10">
    <property type="entry name" value="Aminomethyltransferase fragment"/>
    <property type="match status" value="1"/>
</dbReference>
<dbReference type="Proteomes" id="UP000319783">
    <property type="component" value="Unassembled WGS sequence"/>
</dbReference>
<dbReference type="GO" id="GO:0019464">
    <property type="term" value="P:glycine decarboxylation via glycine cleavage system"/>
    <property type="evidence" value="ECO:0007669"/>
    <property type="project" value="UniProtKB-UniRule"/>
</dbReference>
<dbReference type="GO" id="GO:0008483">
    <property type="term" value="F:transaminase activity"/>
    <property type="evidence" value="ECO:0007669"/>
    <property type="project" value="UniProtKB-KW"/>
</dbReference>
<dbReference type="InterPro" id="IPR022903">
    <property type="entry name" value="GcvT_bac"/>
</dbReference>